<accession>A0A835QD30</accession>
<feature type="repeat" description="PPR" evidence="2">
    <location>
        <begin position="75"/>
        <end position="109"/>
    </location>
</feature>
<comment type="caution">
    <text evidence="3">The sequence shown here is derived from an EMBL/GenBank/DDBJ whole genome shotgun (WGS) entry which is preliminary data.</text>
</comment>
<dbReference type="Pfam" id="PF13041">
    <property type="entry name" value="PPR_2"/>
    <property type="match status" value="1"/>
</dbReference>
<dbReference type="GO" id="GO:0009451">
    <property type="term" value="P:RNA modification"/>
    <property type="evidence" value="ECO:0007669"/>
    <property type="project" value="InterPro"/>
</dbReference>
<dbReference type="OrthoDB" id="1476984at2759"/>
<dbReference type="Proteomes" id="UP000636800">
    <property type="component" value="Unassembled WGS sequence"/>
</dbReference>
<dbReference type="FunFam" id="1.25.40.10:FF:000515">
    <property type="entry name" value="Pentatricopeptide repeat-containing protein chloroplastic"/>
    <property type="match status" value="1"/>
</dbReference>
<dbReference type="Gene3D" id="1.25.40.10">
    <property type="entry name" value="Tetratricopeptide repeat domain"/>
    <property type="match status" value="2"/>
</dbReference>
<organism evidence="3 4">
    <name type="scientific">Vanilla planifolia</name>
    <name type="common">Vanilla</name>
    <dbReference type="NCBI Taxonomy" id="51239"/>
    <lineage>
        <taxon>Eukaryota</taxon>
        <taxon>Viridiplantae</taxon>
        <taxon>Streptophyta</taxon>
        <taxon>Embryophyta</taxon>
        <taxon>Tracheophyta</taxon>
        <taxon>Spermatophyta</taxon>
        <taxon>Magnoliopsida</taxon>
        <taxon>Liliopsida</taxon>
        <taxon>Asparagales</taxon>
        <taxon>Orchidaceae</taxon>
        <taxon>Vanilloideae</taxon>
        <taxon>Vanilleae</taxon>
        <taxon>Vanilla</taxon>
    </lineage>
</organism>
<dbReference type="PROSITE" id="PS51375">
    <property type="entry name" value="PPR"/>
    <property type="match status" value="1"/>
</dbReference>
<dbReference type="AlphaFoldDB" id="A0A835QD30"/>
<evidence type="ECO:0000256" key="2">
    <source>
        <dbReference type="PROSITE-ProRule" id="PRU00708"/>
    </source>
</evidence>
<dbReference type="InterPro" id="IPR002885">
    <property type="entry name" value="PPR_rpt"/>
</dbReference>
<dbReference type="InterPro" id="IPR046848">
    <property type="entry name" value="E_motif"/>
</dbReference>
<evidence type="ECO:0000256" key="1">
    <source>
        <dbReference type="ARBA" id="ARBA00022737"/>
    </source>
</evidence>
<dbReference type="PANTHER" id="PTHR47926">
    <property type="entry name" value="PENTATRICOPEPTIDE REPEAT-CONTAINING PROTEIN"/>
    <property type="match status" value="1"/>
</dbReference>
<evidence type="ECO:0000313" key="4">
    <source>
        <dbReference type="Proteomes" id="UP000636800"/>
    </source>
</evidence>
<dbReference type="Pfam" id="PF01535">
    <property type="entry name" value="PPR"/>
    <property type="match status" value="1"/>
</dbReference>
<evidence type="ECO:0008006" key="5">
    <source>
        <dbReference type="Google" id="ProtNLM"/>
    </source>
</evidence>
<keyword evidence="4" id="KW-1185">Reference proteome</keyword>
<dbReference type="GO" id="GO:0003723">
    <property type="term" value="F:RNA binding"/>
    <property type="evidence" value="ECO:0007669"/>
    <property type="project" value="InterPro"/>
</dbReference>
<reference evidence="3 4" key="1">
    <citation type="journal article" date="2020" name="Nat. Food">
        <title>A phased Vanilla planifolia genome enables genetic improvement of flavour and production.</title>
        <authorList>
            <person name="Hasing T."/>
            <person name="Tang H."/>
            <person name="Brym M."/>
            <person name="Khazi F."/>
            <person name="Huang T."/>
            <person name="Chambers A.H."/>
        </authorList>
    </citation>
    <scope>NUCLEOTIDE SEQUENCE [LARGE SCALE GENOMIC DNA]</scope>
    <source>
        <tissue evidence="3">Leaf</tissue>
    </source>
</reference>
<dbReference type="EMBL" id="JADCNL010000008">
    <property type="protein sequence ID" value="KAG0470930.1"/>
    <property type="molecule type" value="Genomic_DNA"/>
</dbReference>
<dbReference type="PANTHER" id="PTHR47926:SF536">
    <property type="entry name" value="DYW DOMAIN-CONTAINING PROTEIN"/>
    <property type="match status" value="1"/>
</dbReference>
<name>A0A835QD30_VANPL</name>
<gene>
    <name evidence="3" type="ORF">HPP92_017630</name>
</gene>
<evidence type="ECO:0000313" key="3">
    <source>
        <dbReference type="EMBL" id="KAG0470930.1"/>
    </source>
</evidence>
<dbReference type="NCBIfam" id="TIGR00756">
    <property type="entry name" value="PPR"/>
    <property type="match status" value="1"/>
</dbReference>
<dbReference type="FunFam" id="1.25.40.10:FF:002166">
    <property type="entry name" value="Pentatricopeptide (PPR) repeat-containing protein-like"/>
    <property type="match status" value="1"/>
</dbReference>
<dbReference type="Pfam" id="PF20431">
    <property type="entry name" value="E_motif"/>
    <property type="match status" value="1"/>
</dbReference>
<protein>
    <recommendedName>
        <fullName evidence="5">Pentatricopeptide repeat-containing protein</fullName>
    </recommendedName>
</protein>
<dbReference type="InterPro" id="IPR046960">
    <property type="entry name" value="PPR_At4g14850-like_plant"/>
</dbReference>
<proteinExistence type="predicted"/>
<keyword evidence="1" id="KW-0677">Repeat</keyword>
<dbReference type="InterPro" id="IPR046849">
    <property type="entry name" value="E2_motif"/>
</dbReference>
<dbReference type="Pfam" id="PF20430">
    <property type="entry name" value="Eplus_motif"/>
    <property type="match status" value="1"/>
</dbReference>
<sequence>MQNSSLKPDVAIMVGVLPACSHLAALRYGSCSHSYVITSGLSSDVSINNALIDMYAKCGKLETSRIIFDGMKKRDLVSWNVMISGYGIHGMGADAIKLFASMQCEGVTPDDISFICLLSACSHSGLITEGKHWYESMTQVYNIVPRMEHYICIVDLLGRAGLLAEAFDFICKMPFEPDVHVWGALLGACRVHTKPELGREVARIIQRLGPEDTGNFVLMSNIYSSVGRYHEAAQVRLVQKEKGFNKSPGCSWVEIHGKLHAFVGGDKSHPESSEIYRRLVDLFVEIRKLGYRVDTSL</sequence>
<dbReference type="InterPro" id="IPR011990">
    <property type="entry name" value="TPR-like_helical_dom_sf"/>
</dbReference>